<feature type="transmembrane region" description="Helical" evidence="2">
    <location>
        <begin position="217"/>
        <end position="240"/>
    </location>
</feature>
<evidence type="ECO:0000313" key="4">
    <source>
        <dbReference type="EMBL" id="KAH7276031.1"/>
    </source>
</evidence>
<keyword evidence="2" id="KW-1133">Transmembrane helix</keyword>
<keyword evidence="1" id="KW-0175">Coiled coil</keyword>
<sequence>MGASTCRDMEAQRQTRYVDGFPSLANFIASDRDGTSTIFKRFNRLAARNLLLLQSELAELEAKLDEYDREDNGRGMEVLQSLRNWEEYKARNDKDSDRMKLLDKIRITLKDYREAMIFESTLATIPPPDRKTIKAFRNNFFHKGPERVEGWPMLGGHSSSLYDDPDDLVVLHTAEPPDRLTMFVQGYFGFLFKDEDHRKATTSSSVGYASGKRISAFISYLSTLLAALLLIGAIVVLYNIKTDDLKLGLIALFTIIFAASVGLLTNARRAEVFGATAAYAAVLVVFVSGDLGN</sequence>
<organism evidence="4 5">
    <name type="scientific">Fusarium solani</name>
    <name type="common">Filamentous fungus</name>
    <dbReference type="NCBI Taxonomy" id="169388"/>
    <lineage>
        <taxon>Eukaryota</taxon>
        <taxon>Fungi</taxon>
        <taxon>Dikarya</taxon>
        <taxon>Ascomycota</taxon>
        <taxon>Pezizomycotina</taxon>
        <taxon>Sordariomycetes</taxon>
        <taxon>Hypocreomycetidae</taxon>
        <taxon>Hypocreales</taxon>
        <taxon>Nectriaceae</taxon>
        <taxon>Fusarium</taxon>
        <taxon>Fusarium solani species complex</taxon>
    </lineage>
</organism>
<feature type="domain" description="DUF6594" evidence="3">
    <location>
        <begin position="21"/>
        <end position="284"/>
    </location>
</feature>
<dbReference type="Proteomes" id="UP000736672">
    <property type="component" value="Unassembled WGS sequence"/>
</dbReference>
<dbReference type="PANTHER" id="PTHR34502:SF4">
    <property type="entry name" value="DUF6594 DOMAIN-CONTAINING PROTEIN"/>
    <property type="match status" value="1"/>
</dbReference>
<feature type="transmembrane region" description="Helical" evidence="2">
    <location>
        <begin position="246"/>
        <end position="265"/>
    </location>
</feature>
<accession>A0A9P9L886</accession>
<comment type="caution">
    <text evidence="4">The sequence shown here is derived from an EMBL/GenBank/DDBJ whole genome shotgun (WGS) entry which is preliminary data.</text>
</comment>
<evidence type="ECO:0000259" key="3">
    <source>
        <dbReference type="Pfam" id="PF20237"/>
    </source>
</evidence>
<evidence type="ECO:0000313" key="5">
    <source>
        <dbReference type="Proteomes" id="UP000736672"/>
    </source>
</evidence>
<gene>
    <name evidence="4" type="ORF">B0J15DRAFT_476441</name>
</gene>
<evidence type="ECO:0000256" key="1">
    <source>
        <dbReference type="SAM" id="Coils"/>
    </source>
</evidence>
<evidence type="ECO:0000256" key="2">
    <source>
        <dbReference type="SAM" id="Phobius"/>
    </source>
</evidence>
<dbReference type="Pfam" id="PF20237">
    <property type="entry name" value="DUF6594"/>
    <property type="match status" value="1"/>
</dbReference>
<reference evidence="4" key="1">
    <citation type="journal article" date="2021" name="Nat. Commun.">
        <title>Genetic determinants of endophytism in the Arabidopsis root mycobiome.</title>
        <authorList>
            <person name="Mesny F."/>
            <person name="Miyauchi S."/>
            <person name="Thiergart T."/>
            <person name="Pickel B."/>
            <person name="Atanasova L."/>
            <person name="Karlsson M."/>
            <person name="Huettel B."/>
            <person name="Barry K.W."/>
            <person name="Haridas S."/>
            <person name="Chen C."/>
            <person name="Bauer D."/>
            <person name="Andreopoulos W."/>
            <person name="Pangilinan J."/>
            <person name="LaButti K."/>
            <person name="Riley R."/>
            <person name="Lipzen A."/>
            <person name="Clum A."/>
            <person name="Drula E."/>
            <person name="Henrissat B."/>
            <person name="Kohler A."/>
            <person name="Grigoriev I.V."/>
            <person name="Martin F.M."/>
            <person name="Hacquard S."/>
        </authorList>
    </citation>
    <scope>NUCLEOTIDE SEQUENCE</scope>
    <source>
        <strain evidence="4">FSSC 5 MPI-SDFR-AT-0091</strain>
    </source>
</reference>
<name>A0A9P9L886_FUSSL</name>
<dbReference type="PANTHER" id="PTHR34502">
    <property type="entry name" value="DUF6594 DOMAIN-CONTAINING PROTEIN-RELATED"/>
    <property type="match status" value="1"/>
</dbReference>
<dbReference type="InterPro" id="IPR046529">
    <property type="entry name" value="DUF6594"/>
</dbReference>
<proteinExistence type="predicted"/>
<dbReference type="EMBL" id="JAGTJS010000001">
    <property type="protein sequence ID" value="KAH7276031.1"/>
    <property type="molecule type" value="Genomic_DNA"/>
</dbReference>
<dbReference type="AlphaFoldDB" id="A0A9P9L886"/>
<feature type="transmembrane region" description="Helical" evidence="2">
    <location>
        <begin position="272"/>
        <end position="289"/>
    </location>
</feature>
<dbReference type="OrthoDB" id="5342093at2759"/>
<feature type="coiled-coil region" evidence="1">
    <location>
        <begin position="43"/>
        <end position="70"/>
    </location>
</feature>
<keyword evidence="2" id="KW-0812">Transmembrane</keyword>
<keyword evidence="5" id="KW-1185">Reference proteome</keyword>
<protein>
    <recommendedName>
        <fullName evidence="3">DUF6594 domain-containing protein</fullName>
    </recommendedName>
</protein>
<keyword evidence="2" id="KW-0472">Membrane</keyword>